<evidence type="ECO:0000256" key="1">
    <source>
        <dbReference type="ARBA" id="ARBA00022490"/>
    </source>
</evidence>
<protein>
    <recommendedName>
        <fullName evidence="3">Cytoplasmic tRNA 2-thiolation protein 2</fullName>
    </recommendedName>
</protein>
<evidence type="ECO:0000256" key="3">
    <source>
        <dbReference type="HAMAP-Rule" id="MF_03054"/>
    </source>
</evidence>
<gene>
    <name evidence="4" type="ORF">FF38_08378</name>
</gene>
<comment type="subcellular location">
    <subcellularLocation>
        <location evidence="3">Cytoplasm</location>
    </subcellularLocation>
</comment>
<dbReference type="AlphaFoldDB" id="A0A0L0CK98"/>
<dbReference type="HAMAP" id="MF_03054">
    <property type="entry name" value="CTU2"/>
    <property type="match status" value="1"/>
</dbReference>
<dbReference type="GO" id="GO:0005829">
    <property type="term" value="C:cytosol"/>
    <property type="evidence" value="ECO:0007669"/>
    <property type="project" value="TreeGrafter"/>
</dbReference>
<evidence type="ECO:0000256" key="2">
    <source>
        <dbReference type="ARBA" id="ARBA00022694"/>
    </source>
</evidence>
<dbReference type="Gene3D" id="3.40.50.620">
    <property type="entry name" value="HUPs"/>
    <property type="match status" value="1"/>
</dbReference>
<dbReference type="GO" id="GO:0016779">
    <property type="term" value="F:nucleotidyltransferase activity"/>
    <property type="evidence" value="ECO:0007669"/>
    <property type="project" value="UniProtKB-UniRule"/>
</dbReference>
<dbReference type="OMA" id="CHACRNI"/>
<dbReference type="PANTHER" id="PTHR20882:SF14">
    <property type="entry name" value="CYTOPLASMIC TRNA 2-THIOLATION PROTEIN 2"/>
    <property type="match status" value="1"/>
</dbReference>
<dbReference type="FunFam" id="3.40.50.620:FF:000229">
    <property type="entry name" value="Cytoplasmic tRNA 2-thiolation protein 2"/>
    <property type="match status" value="1"/>
</dbReference>
<dbReference type="Pfam" id="PF10288">
    <property type="entry name" value="CTU2"/>
    <property type="match status" value="1"/>
</dbReference>
<dbReference type="GO" id="GO:0032447">
    <property type="term" value="P:protein urmylation"/>
    <property type="evidence" value="ECO:0007669"/>
    <property type="project" value="UniProtKB-UniRule"/>
</dbReference>
<dbReference type="SUPFAM" id="SSF52402">
    <property type="entry name" value="Adenine nucleotide alpha hydrolases-like"/>
    <property type="match status" value="1"/>
</dbReference>
<keyword evidence="5" id="KW-1185">Reference proteome</keyword>
<organism evidence="4 5">
    <name type="scientific">Lucilia cuprina</name>
    <name type="common">Green bottle fly</name>
    <name type="synonym">Australian sheep blowfly</name>
    <dbReference type="NCBI Taxonomy" id="7375"/>
    <lineage>
        <taxon>Eukaryota</taxon>
        <taxon>Metazoa</taxon>
        <taxon>Ecdysozoa</taxon>
        <taxon>Arthropoda</taxon>
        <taxon>Hexapoda</taxon>
        <taxon>Insecta</taxon>
        <taxon>Pterygota</taxon>
        <taxon>Neoptera</taxon>
        <taxon>Endopterygota</taxon>
        <taxon>Diptera</taxon>
        <taxon>Brachycera</taxon>
        <taxon>Muscomorpha</taxon>
        <taxon>Oestroidea</taxon>
        <taxon>Calliphoridae</taxon>
        <taxon>Luciliinae</taxon>
        <taxon>Lucilia</taxon>
    </lineage>
</organism>
<sequence>MCSIGEDDFGDEGGVHAMIPDIKPQLESNLIEEQLLCNKCKKPGAIYKLPFRQAECRECFLLYARHKFRAALGSSKVLPKDAKVILVFDGSAESLVLLDMLHHAQTQNTFKRLHCTATVLYIDDYQLLHQDGNENDYLEFLEKMQILLKQYTHFESYIVPLVEQQEVERCLLNFNCIKEQNYHLLNQDQKQSFLCSINSIKSLTSRQDFVKHHRSKLIAAVAKHFDSKFAFMSDISSDLATDLLAAVALGRGGSAALDVALVDDRLGNDIKLIRPLKDLNTSEIELYLKAQDIQILLTKRYGLEMGSTASLQNLTKAFVDNLQQNFSATVSTVFRTGDKIAVNRDVVKQLEALNMNGEDDNLAIKEKCCSFCNSFLDYQDSNTLLAIEFSRLVSESGCTLDKCPDLNAKATVNVSGSAEKPYLKNLCHACRNICLESKNKNLLL</sequence>
<evidence type="ECO:0000313" key="5">
    <source>
        <dbReference type="Proteomes" id="UP000037069"/>
    </source>
</evidence>
<dbReference type="UniPathway" id="UPA00988"/>
<dbReference type="GO" id="GO:0000049">
    <property type="term" value="F:tRNA binding"/>
    <property type="evidence" value="ECO:0007669"/>
    <property type="project" value="InterPro"/>
</dbReference>
<dbReference type="GO" id="GO:0016783">
    <property type="term" value="F:sulfurtransferase activity"/>
    <property type="evidence" value="ECO:0007669"/>
    <property type="project" value="TreeGrafter"/>
</dbReference>
<dbReference type="InterPro" id="IPR019407">
    <property type="entry name" value="CTU2"/>
</dbReference>
<dbReference type="STRING" id="7375.A0A0L0CK98"/>
<dbReference type="PANTHER" id="PTHR20882">
    <property type="entry name" value="CYTOPLASMIC TRNA 2-THIOLATION PROTEIN 2"/>
    <property type="match status" value="1"/>
</dbReference>
<comment type="caution">
    <text evidence="4">The sequence shown here is derived from an EMBL/GenBank/DDBJ whole genome shotgun (WGS) entry which is preliminary data.</text>
</comment>
<dbReference type="Proteomes" id="UP000037069">
    <property type="component" value="Unassembled WGS sequence"/>
</dbReference>
<keyword evidence="1 3" id="KW-0963">Cytoplasm</keyword>
<accession>A0A0L0CK98</accession>
<dbReference type="GO" id="GO:0002143">
    <property type="term" value="P:tRNA wobble position uridine thiolation"/>
    <property type="evidence" value="ECO:0007669"/>
    <property type="project" value="TreeGrafter"/>
</dbReference>
<comment type="pathway">
    <text evidence="3">tRNA modification; 5-methoxycarbonylmethyl-2-thiouridine-tRNA biosynthesis.</text>
</comment>
<proteinExistence type="inferred from homology"/>
<name>A0A0L0CK98_LUCCU</name>
<comment type="function">
    <text evidence="3">Plays a central role in 2-thiolation of mcm(5)S(2)U at tRNA wobble positions of tRNA(Lys), tRNA(Glu) and tRNA(Gln). May act by forming a heterodimer with NCS6/CTU1 that ligates sulfur from thiocarboxylated URM1 onto the uridine of tRNAs at wobble position.</text>
</comment>
<dbReference type="InterPro" id="IPR014729">
    <property type="entry name" value="Rossmann-like_a/b/a_fold"/>
</dbReference>
<reference evidence="4 5" key="1">
    <citation type="journal article" date="2015" name="Nat. Commun.">
        <title>Lucilia cuprina genome unlocks parasitic fly biology to underpin future interventions.</title>
        <authorList>
            <person name="Anstead C.A."/>
            <person name="Korhonen P.K."/>
            <person name="Young N.D."/>
            <person name="Hall R.S."/>
            <person name="Jex A.R."/>
            <person name="Murali S.C."/>
            <person name="Hughes D.S."/>
            <person name="Lee S.F."/>
            <person name="Perry T."/>
            <person name="Stroehlein A.J."/>
            <person name="Ansell B.R."/>
            <person name="Breugelmans B."/>
            <person name="Hofmann A."/>
            <person name="Qu J."/>
            <person name="Dugan S."/>
            <person name="Lee S.L."/>
            <person name="Chao H."/>
            <person name="Dinh H."/>
            <person name="Han Y."/>
            <person name="Doddapaneni H.V."/>
            <person name="Worley K.C."/>
            <person name="Muzny D.M."/>
            <person name="Ioannidis P."/>
            <person name="Waterhouse R.M."/>
            <person name="Zdobnov E.M."/>
            <person name="James P.J."/>
            <person name="Bagnall N.H."/>
            <person name="Kotze A.C."/>
            <person name="Gibbs R.A."/>
            <person name="Richards S."/>
            <person name="Batterham P."/>
            <person name="Gasser R.B."/>
        </authorList>
    </citation>
    <scope>NUCLEOTIDE SEQUENCE [LARGE SCALE GENOMIC DNA]</scope>
    <source>
        <strain evidence="4 5">LS</strain>
        <tissue evidence="4">Full body</tissue>
    </source>
</reference>
<keyword evidence="2 3" id="KW-0819">tRNA processing</keyword>
<evidence type="ECO:0000313" key="4">
    <source>
        <dbReference type="EMBL" id="KNC31869.1"/>
    </source>
</evidence>
<comment type="similarity">
    <text evidence="3">Belongs to the CTU2/NCS2 family.</text>
</comment>
<dbReference type="OrthoDB" id="25129at2759"/>
<dbReference type="EMBL" id="JRES01000374">
    <property type="protein sequence ID" value="KNC31869.1"/>
    <property type="molecule type" value="Genomic_DNA"/>
</dbReference>